<evidence type="ECO:0000313" key="4">
    <source>
        <dbReference type="EMBL" id="MBR0673029.1"/>
    </source>
</evidence>
<evidence type="ECO:0000256" key="2">
    <source>
        <dbReference type="SAM" id="MobiDB-lite"/>
    </source>
</evidence>
<evidence type="ECO:0000313" key="5">
    <source>
        <dbReference type="Proteomes" id="UP001138751"/>
    </source>
</evidence>
<protein>
    <submittedName>
        <fullName evidence="4">Uncharacterized protein</fullName>
    </submittedName>
</protein>
<comment type="caution">
    <text evidence="4">The sequence shown here is derived from an EMBL/GenBank/DDBJ whole genome shotgun (WGS) entry which is preliminary data.</text>
</comment>
<dbReference type="EMBL" id="JAAEDM010000057">
    <property type="protein sequence ID" value="MBR0673029.1"/>
    <property type="molecule type" value="Genomic_DNA"/>
</dbReference>
<keyword evidence="1" id="KW-0175">Coiled coil</keyword>
<name>A0A9X9X0V0_9PROT</name>
<proteinExistence type="predicted"/>
<feature type="coiled-coil region" evidence="1">
    <location>
        <begin position="43"/>
        <end position="70"/>
    </location>
</feature>
<feature type="compositionally biased region" description="Pro residues" evidence="2">
    <location>
        <begin position="103"/>
        <end position="112"/>
    </location>
</feature>
<dbReference type="AlphaFoldDB" id="A0A9X9X0V0"/>
<organism evidence="4 5">
    <name type="scientific">Neoroseomonas soli</name>
    <dbReference type="NCBI Taxonomy" id="1081025"/>
    <lineage>
        <taxon>Bacteria</taxon>
        <taxon>Pseudomonadati</taxon>
        <taxon>Pseudomonadota</taxon>
        <taxon>Alphaproteobacteria</taxon>
        <taxon>Acetobacterales</taxon>
        <taxon>Acetobacteraceae</taxon>
        <taxon>Neoroseomonas</taxon>
    </lineage>
</organism>
<keyword evidence="5" id="KW-1185">Reference proteome</keyword>
<reference evidence="4" key="2">
    <citation type="journal article" date="2021" name="Syst. Appl. Microbiol.">
        <title>Roseomonas hellenica sp. nov., isolated from roots of wild-growing Alkanna tinctoria.</title>
        <authorList>
            <person name="Rat A."/>
            <person name="Naranjo H.D."/>
            <person name="Lebbe L."/>
            <person name="Cnockaert M."/>
            <person name="Krigas N."/>
            <person name="Grigoriadou K."/>
            <person name="Maloupa E."/>
            <person name="Willems A."/>
        </authorList>
    </citation>
    <scope>NUCLEOTIDE SEQUENCE</scope>
    <source>
        <strain evidence="4">LMG 31231</strain>
    </source>
</reference>
<keyword evidence="3" id="KW-0472">Membrane</keyword>
<sequence>MAEVLQGLVEKLTIPGLPPWVALVLLVAISVTILAFLAMPFAVFGVKSRLEAVEAELADLRTEIRALLRQPMATAAPQRPIEEDWVAPPPKAGMRAPSVEPRIAPPVPPPPARPERSARNGRAEPRFDWPKGDRDA</sequence>
<feature type="compositionally biased region" description="Basic and acidic residues" evidence="2">
    <location>
        <begin position="113"/>
        <end position="136"/>
    </location>
</feature>
<evidence type="ECO:0000256" key="1">
    <source>
        <dbReference type="SAM" id="Coils"/>
    </source>
</evidence>
<feature type="transmembrane region" description="Helical" evidence="3">
    <location>
        <begin position="20"/>
        <end position="44"/>
    </location>
</feature>
<evidence type="ECO:0000256" key="3">
    <source>
        <dbReference type="SAM" id="Phobius"/>
    </source>
</evidence>
<feature type="region of interest" description="Disordered" evidence="2">
    <location>
        <begin position="73"/>
        <end position="136"/>
    </location>
</feature>
<keyword evidence="3" id="KW-1133">Transmembrane helix</keyword>
<reference evidence="4" key="1">
    <citation type="submission" date="2020-01" db="EMBL/GenBank/DDBJ databases">
        <authorList>
            <person name="Rat A."/>
        </authorList>
    </citation>
    <scope>NUCLEOTIDE SEQUENCE</scope>
    <source>
        <strain evidence="4">LMG 31231</strain>
    </source>
</reference>
<accession>A0A9X9X0V0</accession>
<dbReference type="Proteomes" id="UP001138751">
    <property type="component" value="Unassembled WGS sequence"/>
</dbReference>
<dbReference type="RefSeq" id="WP_211863443.1">
    <property type="nucleotide sequence ID" value="NZ_JAAEDM010000057.1"/>
</dbReference>
<gene>
    <name evidence="4" type="ORF">GXW76_17760</name>
</gene>
<keyword evidence="3" id="KW-0812">Transmembrane</keyword>